<evidence type="ECO:0000313" key="1">
    <source>
        <dbReference type="EMBL" id="KAG2628069.1"/>
    </source>
</evidence>
<keyword evidence="2" id="KW-1185">Reference proteome</keyword>
<proteinExistence type="predicted"/>
<dbReference type="Proteomes" id="UP000823388">
    <property type="component" value="Chromosome 3K"/>
</dbReference>
<comment type="caution">
    <text evidence="1">The sequence shown here is derived from an EMBL/GenBank/DDBJ whole genome shotgun (WGS) entry which is preliminary data.</text>
</comment>
<dbReference type="AlphaFoldDB" id="A0A8T0V7U7"/>
<name>A0A8T0V7U7_PANVG</name>
<evidence type="ECO:0000313" key="2">
    <source>
        <dbReference type="Proteomes" id="UP000823388"/>
    </source>
</evidence>
<organism evidence="1 2">
    <name type="scientific">Panicum virgatum</name>
    <name type="common">Blackwell switchgrass</name>
    <dbReference type="NCBI Taxonomy" id="38727"/>
    <lineage>
        <taxon>Eukaryota</taxon>
        <taxon>Viridiplantae</taxon>
        <taxon>Streptophyta</taxon>
        <taxon>Embryophyta</taxon>
        <taxon>Tracheophyta</taxon>
        <taxon>Spermatophyta</taxon>
        <taxon>Magnoliopsida</taxon>
        <taxon>Liliopsida</taxon>
        <taxon>Poales</taxon>
        <taxon>Poaceae</taxon>
        <taxon>PACMAD clade</taxon>
        <taxon>Panicoideae</taxon>
        <taxon>Panicodae</taxon>
        <taxon>Paniceae</taxon>
        <taxon>Panicinae</taxon>
        <taxon>Panicum</taxon>
        <taxon>Panicum sect. Hiantes</taxon>
    </lineage>
</organism>
<accession>A0A8T0V7U7</accession>
<reference evidence="1 2" key="1">
    <citation type="submission" date="2020-05" db="EMBL/GenBank/DDBJ databases">
        <title>WGS assembly of Panicum virgatum.</title>
        <authorList>
            <person name="Lovell J.T."/>
            <person name="Jenkins J."/>
            <person name="Shu S."/>
            <person name="Juenger T.E."/>
            <person name="Schmutz J."/>
        </authorList>
    </citation>
    <scope>NUCLEOTIDE SEQUENCE [LARGE SCALE GENOMIC DNA]</scope>
    <source>
        <strain evidence="2">cv. AP13</strain>
    </source>
</reference>
<gene>
    <name evidence="1" type="ORF">PVAP13_3KG315327</name>
</gene>
<dbReference type="PANTHER" id="PTHR36617:SF17">
    <property type="entry name" value="OS01G0114800 PROTEIN"/>
    <property type="match status" value="1"/>
</dbReference>
<sequence length="219" mass="25145">MALDLPPWALKAIDKIRRGFLWKGRRDARGGHCLLAWPKVARPRNLGGLGISNLQNLGYALKLRWLWLQKTEPNKAWAFFPIQAQAQVQAFFNMAVKTVVGNGKNTYFWKDRWLLDQSLEQALPHLFSCITVRARKRSVFDAIIGGRWISDIKGALTVPVLVEYLHLWELLSNVVLQPDVEDTHIWKFSASGSYSTKSAYEALFIGATYFKPWEEIWKS</sequence>
<dbReference type="EMBL" id="CM029041">
    <property type="protein sequence ID" value="KAG2628069.1"/>
    <property type="molecule type" value="Genomic_DNA"/>
</dbReference>
<protein>
    <submittedName>
        <fullName evidence="1">Uncharacterized protein</fullName>
    </submittedName>
</protein>
<dbReference type="PANTHER" id="PTHR36617">
    <property type="entry name" value="PROTEIN, PUTATIVE-RELATED"/>
    <property type="match status" value="1"/>
</dbReference>